<evidence type="ECO:0000256" key="4">
    <source>
        <dbReference type="ARBA" id="ARBA00023136"/>
    </source>
</evidence>
<keyword evidence="4 6" id="KW-0472">Membrane</keyword>
<reference evidence="8 9" key="1">
    <citation type="journal article" date="2024" name="Nat. Commun.">
        <title>Phylogenomics reveals the evolutionary origins of lichenization in chlorophyte algae.</title>
        <authorList>
            <person name="Puginier C."/>
            <person name="Libourel C."/>
            <person name="Otte J."/>
            <person name="Skaloud P."/>
            <person name="Haon M."/>
            <person name="Grisel S."/>
            <person name="Petersen M."/>
            <person name="Berrin J.G."/>
            <person name="Delaux P.M."/>
            <person name="Dal Grande F."/>
            <person name="Keller J."/>
        </authorList>
    </citation>
    <scope>NUCLEOTIDE SEQUENCE [LARGE SCALE GENOMIC DNA]</scope>
    <source>
        <strain evidence="8 9">SAG 2043</strain>
    </source>
</reference>
<dbReference type="InterPro" id="IPR050186">
    <property type="entry name" value="TPT_transporter"/>
</dbReference>
<evidence type="ECO:0000259" key="7">
    <source>
        <dbReference type="Pfam" id="PF03151"/>
    </source>
</evidence>
<feature type="domain" description="Sugar phosphate transporter" evidence="7">
    <location>
        <begin position="95"/>
        <end position="383"/>
    </location>
</feature>
<comment type="subcellular location">
    <subcellularLocation>
        <location evidence="1">Membrane</location>
        <topology evidence="1">Multi-pass membrane protein</topology>
    </subcellularLocation>
</comment>
<keyword evidence="3 6" id="KW-1133">Transmembrane helix</keyword>
<accession>A0AAW1PV51</accession>
<dbReference type="AlphaFoldDB" id="A0AAW1PV51"/>
<feature type="compositionally biased region" description="Low complexity" evidence="5">
    <location>
        <begin position="400"/>
        <end position="410"/>
    </location>
</feature>
<evidence type="ECO:0000256" key="1">
    <source>
        <dbReference type="ARBA" id="ARBA00004141"/>
    </source>
</evidence>
<evidence type="ECO:0000256" key="3">
    <source>
        <dbReference type="ARBA" id="ARBA00022989"/>
    </source>
</evidence>
<dbReference type="InterPro" id="IPR037185">
    <property type="entry name" value="EmrE-like"/>
</dbReference>
<feature type="region of interest" description="Disordered" evidence="5">
    <location>
        <begin position="387"/>
        <end position="410"/>
    </location>
</feature>
<evidence type="ECO:0000313" key="8">
    <source>
        <dbReference type="EMBL" id="KAK9811827.1"/>
    </source>
</evidence>
<dbReference type="Pfam" id="PF03151">
    <property type="entry name" value="TPT"/>
    <property type="match status" value="1"/>
</dbReference>
<evidence type="ECO:0000256" key="2">
    <source>
        <dbReference type="ARBA" id="ARBA00022692"/>
    </source>
</evidence>
<organism evidence="8 9">
    <name type="scientific">[Myrmecia] bisecta</name>
    <dbReference type="NCBI Taxonomy" id="41462"/>
    <lineage>
        <taxon>Eukaryota</taxon>
        <taxon>Viridiplantae</taxon>
        <taxon>Chlorophyta</taxon>
        <taxon>core chlorophytes</taxon>
        <taxon>Trebouxiophyceae</taxon>
        <taxon>Trebouxiales</taxon>
        <taxon>Trebouxiaceae</taxon>
        <taxon>Myrmecia</taxon>
    </lineage>
</organism>
<dbReference type="GO" id="GO:0016020">
    <property type="term" value="C:membrane"/>
    <property type="evidence" value="ECO:0007669"/>
    <property type="project" value="UniProtKB-SubCell"/>
</dbReference>
<dbReference type="PANTHER" id="PTHR11132">
    <property type="entry name" value="SOLUTE CARRIER FAMILY 35"/>
    <property type="match status" value="1"/>
</dbReference>
<keyword evidence="2 6" id="KW-0812">Transmembrane</keyword>
<keyword evidence="9" id="KW-1185">Reference proteome</keyword>
<dbReference type="SUPFAM" id="SSF103481">
    <property type="entry name" value="Multidrug resistance efflux transporter EmrE"/>
    <property type="match status" value="1"/>
</dbReference>
<dbReference type="InterPro" id="IPR004853">
    <property type="entry name" value="Sugar_P_trans_dom"/>
</dbReference>
<feature type="transmembrane region" description="Helical" evidence="6">
    <location>
        <begin position="214"/>
        <end position="233"/>
    </location>
</feature>
<evidence type="ECO:0000256" key="6">
    <source>
        <dbReference type="SAM" id="Phobius"/>
    </source>
</evidence>
<proteinExistence type="predicted"/>
<feature type="transmembrane region" description="Helical" evidence="6">
    <location>
        <begin position="90"/>
        <end position="109"/>
    </location>
</feature>
<evidence type="ECO:0000313" key="9">
    <source>
        <dbReference type="Proteomes" id="UP001489004"/>
    </source>
</evidence>
<dbReference type="EMBL" id="JALJOR010000009">
    <property type="protein sequence ID" value="KAK9811827.1"/>
    <property type="molecule type" value="Genomic_DNA"/>
</dbReference>
<comment type="caution">
    <text evidence="8">The sequence shown here is derived from an EMBL/GenBank/DDBJ whole genome shotgun (WGS) entry which is preliminary data.</text>
</comment>
<gene>
    <name evidence="8" type="ORF">WJX72_010901</name>
</gene>
<feature type="transmembrane region" description="Helical" evidence="6">
    <location>
        <begin position="274"/>
        <end position="292"/>
    </location>
</feature>
<feature type="transmembrane region" description="Helical" evidence="6">
    <location>
        <begin position="121"/>
        <end position="144"/>
    </location>
</feature>
<evidence type="ECO:0000256" key="5">
    <source>
        <dbReference type="SAM" id="MobiDB-lite"/>
    </source>
</evidence>
<sequence length="410" mass="43722">MMQTTGLTRGIALARPSCATRRTHPLTAHRPAHKALLGRPALLGVGLPSSKPCRQPQRRQTGVDVQAFAAVENVGPLERALGKIVGPTKAPTVVTASFIGLWYALNVGFNLQNKTIFNYFPFPWTVSAVHVVVGLAYCTIAYVLGAKKASFGRKITGGEFKQIVGPASMHAIGHVAANLSFAAVAISLTHTVKTLEPAFNVILSRLITGTHTPLPVAATLVPIMVGVAMASASELSFNWMGFISAMISNLTFGFRAVWSKKAMQGIKDLDSTAIYAWTTLISVLICVPGALWFEGHALRAGIDAALQKNPNFYWQLLSVGLLYHLYNQFAFNTLSRVSPVSHGVCNVVKRVVIIGTSVVFFGNKLTLQTKVGTAIALLGTYLYTEVGKSRSTPTTPPEPITGTAPSGAPA</sequence>
<protein>
    <recommendedName>
        <fullName evidence="7">Sugar phosphate transporter domain-containing protein</fullName>
    </recommendedName>
</protein>
<name>A0AAW1PV51_9CHLO</name>
<dbReference type="Proteomes" id="UP001489004">
    <property type="component" value="Unassembled WGS sequence"/>
</dbReference>
<feature type="transmembrane region" description="Helical" evidence="6">
    <location>
        <begin position="239"/>
        <end position="258"/>
    </location>
</feature>